<comment type="catalytic activity">
    <reaction evidence="1 5">
        <text>[protein]-peptidylproline (omega=180) = [protein]-peptidylproline (omega=0)</text>
        <dbReference type="Rhea" id="RHEA:16237"/>
        <dbReference type="Rhea" id="RHEA-COMP:10747"/>
        <dbReference type="Rhea" id="RHEA-COMP:10748"/>
        <dbReference type="ChEBI" id="CHEBI:83833"/>
        <dbReference type="ChEBI" id="CHEBI:83834"/>
        <dbReference type="EC" id="5.2.1.8"/>
    </reaction>
</comment>
<reference evidence="7 8" key="1">
    <citation type="journal article" date="2014" name="Genome Biol. Evol.">
        <title>The secreted proteins of Achlya hypogyna and Thraustotheca clavata identify the ancestral oomycete secretome and reveal gene acquisitions by horizontal gene transfer.</title>
        <authorList>
            <person name="Misner I."/>
            <person name="Blouin N."/>
            <person name="Leonard G."/>
            <person name="Richards T.A."/>
            <person name="Lane C.E."/>
        </authorList>
    </citation>
    <scope>NUCLEOTIDE SEQUENCE [LARGE SCALE GENOMIC DNA]</scope>
    <source>
        <strain evidence="7 8">ATCC 48635</strain>
    </source>
</reference>
<feature type="domain" description="PPIase FKBP-type" evidence="6">
    <location>
        <begin position="27"/>
        <end position="115"/>
    </location>
</feature>
<dbReference type="SUPFAM" id="SSF54534">
    <property type="entry name" value="FKBP-like"/>
    <property type="match status" value="1"/>
</dbReference>
<keyword evidence="3 5" id="KW-0697">Rotamase</keyword>
<accession>A0A1V9YC13</accession>
<dbReference type="OrthoDB" id="1902587at2759"/>
<evidence type="ECO:0000256" key="1">
    <source>
        <dbReference type="ARBA" id="ARBA00000971"/>
    </source>
</evidence>
<dbReference type="STRING" id="1202772.A0A1V9YC13"/>
<dbReference type="Pfam" id="PF00254">
    <property type="entry name" value="FKBP_C"/>
    <property type="match status" value="1"/>
</dbReference>
<evidence type="ECO:0000256" key="5">
    <source>
        <dbReference type="PROSITE-ProRule" id="PRU00277"/>
    </source>
</evidence>
<dbReference type="GO" id="GO:0003755">
    <property type="term" value="F:peptidyl-prolyl cis-trans isomerase activity"/>
    <property type="evidence" value="ECO:0007669"/>
    <property type="project" value="UniProtKB-KW"/>
</dbReference>
<dbReference type="AlphaFoldDB" id="A0A1V9YC13"/>
<evidence type="ECO:0000259" key="6">
    <source>
        <dbReference type="PROSITE" id="PS50059"/>
    </source>
</evidence>
<dbReference type="InterPro" id="IPR046357">
    <property type="entry name" value="PPIase_dom_sf"/>
</dbReference>
<evidence type="ECO:0000256" key="4">
    <source>
        <dbReference type="ARBA" id="ARBA00023235"/>
    </source>
</evidence>
<dbReference type="EC" id="5.2.1.8" evidence="2 5"/>
<proteinExistence type="predicted"/>
<dbReference type="InterPro" id="IPR001179">
    <property type="entry name" value="PPIase_FKBP_dom"/>
</dbReference>
<evidence type="ECO:0000256" key="3">
    <source>
        <dbReference type="ARBA" id="ARBA00023110"/>
    </source>
</evidence>
<dbReference type="PROSITE" id="PS50059">
    <property type="entry name" value="FKBP_PPIASE"/>
    <property type="match status" value="1"/>
</dbReference>
<sequence length="119" mass="13065">MPPSEPLDAVELETVKIGDGVNFPKSGATVRIHYSAKLPDGTLFDSTRNRGRAYEFQVGANQVIRGLDDSIVRMSKGQIARLRIPPAYAYGEHGYPPVVPPNTTLFYEVELLVFTSPTS</sequence>
<dbReference type="FunFam" id="3.10.50.40:FF:000025">
    <property type="entry name" value="Peptidylprolyl isomerase"/>
    <property type="match status" value="1"/>
</dbReference>
<dbReference type="PANTHER" id="PTHR10516:SF443">
    <property type="entry name" value="FK506-BINDING PROTEIN 59-RELATED"/>
    <property type="match status" value="1"/>
</dbReference>
<organism evidence="7 8">
    <name type="scientific">Achlya hypogyna</name>
    <name type="common">Oomycete</name>
    <name type="synonym">Protoachlya hypogyna</name>
    <dbReference type="NCBI Taxonomy" id="1202772"/>
    <lineage>
        <taxon>Eukaryota</taxon>
        <taxon>Sar</taxon>
        <taxon>Stramenopiles</taxon>
        <taxon>Oomycota</taxon>
        <taxon>Saprolegniomycetes</taxon>
        <taxon>Saprolegniales</taxon>
        <taxon>Achlyaceae</taxon>
        <taxon>Achlya</taxon>
    </lineage>
</organism>
<keyword evidence="4 5" id="KW-0413">Isomerase</keyword>
<evidence type="ECO:0000313" key="8">
    <source>
        <dbReference type="Proteomes" id="UP000243579"/>
    </source>
</evidence>
<dbReference type="GO" id="GO:0005737">
    <property type="term" value="C:cytoplasm"/>
    <property type="evidence" value="ECO:0007669"/>
    <property type="project" value="TreeGrafter"/>
</dbReference>
<evidence type="ECO:0000256" key="2">
    <source>
        <dbReference type="ARBA" id="ARBA00013194"/>
    </source>
</evidence>
<protein>
    <recommendedName>
        <fullName evidence="2 5">peptidylprolyl isomerase</fullName>
        <ecNumber evidence="2 5">5.2.1.8</ecNumber>
    </recommendedName>
</protein>
<dbReference type="InterPro" id="IPR050689">
    <property type="entry name" value="FKBP-type_PPIase"/>
</dbReference>
<dbReference type="EMBL" id="JNBR01002249">
    <property type="protein sequence ID" value="OQR83270.1"/>
    <property type="molecule type" value="Genomic_DNA"/>
</dbReference>
<comment type="caution">
    <text evidence="7">The sequence shown here is derived from an EMBL/GenBank/DDBJ whole genome shotgun (WGS) entry which is preliminary data.</text>
</comment>
<dbReference type="PANTHER" id="PTHR10516">
    <property type="entry name" value="PEPTIDYL-PROLYL CIS-TRANS ISOMERASE"/>
    <property type="match status" value="1"/>
</dbReference>
<dbReference type="Gene3D" id="3.10.50.40">
    <property type="match status" value="1"/>
</dbReference>
<dbReference type="Proteomes" id="UP000243579">
    <property type="component" value="Unassembled WGS sequence"/>
</dbReference>
<keyword evidence="8" id="KW-1185">Reference proteome</keyword>
<gene>
    <name evidence="7" type="ORF">ACHHYP_14915</name>
</gene>
<evidence type="ECO:0000313" key="7">
    <source>
        <dbReference type="EMBL" id="OQR83270.1"/>
    </source>
</evidence>
<name>A0A1V9YC13_ACHHY</name>